<protein>
    <submittedName>
        <fullName evidence="1">Unnamed protein product</fullName>
    </submittedName>
</protein>
<accession>A0ACB5TQ19</accession>
<evidence type="ECO:0000313" key="1">
    <source>
        <dbReference type="EMBL" id="GME93112.1"/>
    </source>
</evidence>
<reference evidence="1" key="1">
    <citation type="submission" date="2023-04" db="EMBL/GenBank/DDBJ databases">
        <title>Ambrosiozyma monospora NBRC 10751.</title>
        <authorList>
            <person name="Ichikawa N."/>
            <person name="Sato H."/>
            <person name="Tonouchi N."/>
        </authorList>
    </citation>
    <scope>NUCLEOTIDE SEQUENCE</scope>
    <source>
        <strain evidence="1">NBRC 10751</strain>
    </source>
</reference>
<sequence length="168" mass="18970">MLAKFSKIVLISQNGADGLPFLSFDYWCFTPLNTGVTAKHLACVLCCSILEKSEVMTLDLHNGYNALKERMVELGGTGKPLYPHRGPKPNMLTEPYKGKLDIKCMSMCKNNGSSVYDCSWDSFLNWFPVHKMSFTKPPTGRVFVKSFDKEFTKSLEASKDFLQHVNEI</sequence>
<keyword evidence="2" id="KW-1185">Reference proteome</keyword>
<dbReference type="EMBL" id="BSXS01008616">
    <property type="protein sequence ID" value="GME93112.1"/>
    <property type="molecule type" value="Genomic_DNA"/>
</dbReference>
<proteinExistence type="predicted"/>
<name>A0ACB5TQ19_AMBMO</name>
<dbReference type="Proteomes" id="UP001165064">
    <property type="component" value="Unassembled WGS sequence"/>
</dbReference>
<comment type="caution">
    <text evidence="1">The sequence shown here is derived from an EMBL/GenBank/DDBJ whole genome shotgun (WGS) entry which is preliminary data.</text>
</comment>
<gene>
    <name evidence="1" type="ORF">Amon02_000924200</name>
</gene>
<organism evidence="1 2">
    <name type="scientific">Ambrosiozyma monospora</name>
    <name type="common">Yeast</name>
    <name type="synonym">Endomycopsis monosporus</name>
    <dbReference type="NCBI Taxonomy" id="43982"/>
    <lineage>
        <taxon>Eukaryota</taxon>
        <taxon>Fungi</taxon>
        <taxon>Dikarya</taxon>
        <taxon>Ascomycota</taxon>
        <taxon>Saccharomycotina</taxon>
        <taxon>Pichiomycetes</taxon>
        <taxon>Pichiales</taxon>
        <taxon>Pichiaceae</taxon>
        <taxon>Ambrosiozyma</taxon>
    </lineage>
</organism>
<evidence type="ECO:0000313" key="2">
    <source>
        <dbReference type="Proteomes" id="UP001165064"/>
    </source>
</evidence>